<dbReference type="InterPro" id="IPR011499">
    <property type="entry name" value="Lipid_A_biosynth_N"/>
</dbReference>
<keyword evidence="1" id="KW-1133">Transmembrane helix</keyword>
<dbReference type="STRING" id="1715989.NITINOP_1166"/>
<proteinExistence type="predicted"/>
<organism evidence="3 4">
    <name type="scientific">Candidatus Nitrospira inopinata</name>
    <dbReference type="NCBI Taxonomy" id="1715989"/>
    <lineage>
        <taxon>Bacteria</taxon>
        <taxon>Pseudomonadati</taxon>
        <taxon>Nitrospirota</taxon>
        <taxon>Nitrospiria</taxon>
        <taxon>Nitrospirales</taxon>
        <taxon>Nitrospiraceae</taxon>
        <taxon>Nitrospira</taxon>
    </lineage>
</organism>
<sequence length="104" mass="11812">MLTTETIWIGIGFLGQGLFFGRWVVQWILSEKRARSEVPISFWYMSLFGGLITLAYALYREDPVFIAGQGLGSVVYVRNLMLIHRANRRAGEAQRSADDSSRQP</sequence>
<reference evidence="4" key="1">
    <citation type="submission" date="2015-09" db="EMBL/GenBank/DDBJ databases">
        <authorList>
            <person name="Daims H."/>
        </authorList>
    </citation>
    <scope>NUCLEOTIDE SEQUENCE [LARGE SCALE GENOMIC DNA]</scope>
</reference>
<dbReference type="RefSeq" id="WP_062483982.1">
    <property type="nucleotide sequence ID" value="NZ_LN885086.1"/>
</dbReference>
<feature type="transmembrane region" description="Helical" evidence="1">
    <location>
        <begin position="6"/>
        <end position="29"/>
    </location>
</feature>
<dbReference type="KEGG" id="nio:NITINOP_1166"/>
<name>A0A0S4KS39_9BACT</name>
<accession>A0A0S4KS39</accession>
<dbReference type="OrthoDB" id="9793186at2"/>
<dbReference type="Gene3D" id="1.20.1280.290">
    <property type="match status" value="1"/>
</dbReference>
<dbReference type="GO" id="GO:0008915">
    <property type="term" value="F:lipid-A-disaccharide synthase activity"/>
    <property type="evidence" value="ECO:0007669"/>
    <property type="project" value="InterPro"/>
</dbReference>
<evidence type="ECO:0000259" key="2">
    <source>
        <dbReference type="SMART" id="SM01259"/>
    </source>
</evidence>
<dbReference type="GO" id="GO:0009245">
    <property type="term" value="P:lipid A biosynthetic process"/>
    <property type="evidence" value="ECO:0007669"/>
    <property type="project" value="InterPro"/>
</dbReference>
<dbReference type="GO" id="GO:0016020">
    <property type="term" value="C:membrane"/>
    <property type="evidence" value="ECO:0007669"/>
    <property type="project" value="GOC"/>
</dbReference>
<dbReference type="AlphaFoldDB" id="A0A0S4KS39"/>
<feature type="transmembrane region" description="Helical" evidence="1">
    <location>
        <begin position="41"/>
        <end position="59"/>
    </location>
</feature>
<dbReference type="EMBL" id="LN885086">
    <property type="protein sequence ID" value="CUQ66141.1"/>
    <property type="molecule type" value="Genomic_DNA"/>
</dbReference>
<feature type="domain" description="Lipid A biosynthesis N-terminal" evidence="2">
    <location>
        <begin position="11"/>
        <end position="82"/>
    </location>
</feature>
<keyword evidence="4" id="KW-1185">Reference proteome</keyword>
<evidence type="ECO:0000256" key="1">
    <source>
        <dbReference type="SAM" id="Phobius"/>
    </source>
</evidence>
<evidence type="ECO:0000313" key="3">
    <source>
        <dbReference type="EMBL" id="CUQ66141.1"/>
    </source>
</evidence>
<evidence type="ECO:0000313" key="4">
    <source>
        <dbReference type="Proteomes" id="UP000066284"/>
    </source>
</evidence>
<keyword evidence="1" id="KW-0472">Membrane</keyword>
<protein>
    <recommendedName>
        <fullName evidence="2">Lipid A biosynthesis N-terminal domain-containing protein</fullName>
    </recommendedName>
</protein>
<dbReference type="Proteomes" id="UP000066284">
    <property type="component" value="Chromosome 1"/>
</dbReference>
<gene>
    <name evidence="3" type="ORF">NITINOP_1166</name>
</gene>
<keyword evidence="1" id="KW-0812">Transmembrane</keyword>
<dbReference type="Pfam" id="PF07578">
    <property type="entry name" value="LAB_N"/>
    <property type="match status" value="1"/>
</dbReference>
<dbReference type="SMART" id="SM01259">
    <property type="entry name" value="LAB_N"/>
    <property type="match status" value="1"/>
</dbReference>